<protein>
    <recommendedName>
        <fullName evidence="8">Endoribonuclease YbeY</fullName>
        <ecNumber evidence="8">3.1.-.-</ecNumber>
    </recommendedName>
</protein>
<dbReference type="PANTHER" id="PTHR46986">
    <property type="entry name" value="ENDORIBONUCLEASE YBEY, CHLOROPLASTIC"/>
    <property type="match status" value="1"/>
</dbReference>
<comment type="function">
    <text evidence="8">Single strand-specific metallo-endoribonuclease involved in late-stage 70S ribosome quality control and in maturation of the 3' terminus of the 16S rRNA.</text>
</comment>
<comment type="cofactor">
    <cofactor evidence="8">
        <name>Zn(2+)</name>
        <dbReference type="ChEBI" id="CHEBI:29105"/>
    </cofactor>
    <text evidence="8">Binds 1 zinc ion.</text>
</comment>
<dbReference type="GO" id="GO:0006364">
    <property type="term" value="P:rRNA processing"/>
    <property type="evidence" value="ECO:0007669"/>
    <property type="project" value="UniProtKB-UniRule"/>
</dbReference>
<accession>A0A6I4RKY7</accession>
<evidence type="ECO:0000256" key="6">
    <source>
        <dbReference type="ARBA" id="ARBA00022801"/>
    </source>
</evidence>
<keyword evidence="7 8" id="KW-0862">Zinc</keyword>
<keyword evidence="8" id="KW-0963">Cytoplasm</keyword>
<comment type="similarity">
    <text evidence="1 8">Belongs to the endoribonuclease YbeY family.</text>
</comment>
<keyword evidence="4 8" id="KW-0479">Metal-binding</keyword>
<dbReference type="GO" id="GO:0004521">
    <property type="term" value="F:RNA endonuclease activity"/>
    <property type="evidence" value="ECO:0007669"/>
    <property type="project" value="UniProtKB-UniRule"/>
</dbReference>
<evidence type="ECO:0000313" key="10">
    <source>
        <dbReference type="Proteomes" id="UP000469081"/>
    </source>
</evidence>
<name>A0A6I4RKY7_FRATU</name>
<keyword evidence="3 8" id="KW-0540">Nuclease</keyword>
<feature type="binding site" evidence="8">
    <location>
        <position position="127"/>
    </location>
    <ligand>
        <name>Zn(2+)</name>
        <dbReference type="ChEBI" id="CHEBI:29105"/>
        <note>catalytic</note>
    </ligand>
</feature>
<feature type="binding site" evidence="8">
    <location>
        <position position="133"/>
    </location>
    <ligand>
        <name>Zn(2+)</name>
        <dbReference type="ChEBI" id="CHEBI:29105"/>
        <note>catalytic</note>
    </ligand>
</feature>
<dbReference type="GO" id="GO:0005737">
    <property type="term" value="C:cytoplasm"/>
    <property type="evidence" value="ECO:0007669"/>
    <property type="project" value="UniProtKB-SubCell"/>
</dbReference>
<dbReference type="HAMAP" id="MF_00009">
    <property type="entry name" value="Endoribonucl_YbeY"/>
    <property type="match status" value="1"/>
</dbReference>
<keyword evidence="8" id="KW-0698">rRNA processing</keyword>
<keyword evidence="5 8" id="KW-0255">Endonuclease</keyword>
<feature type="binding site" evidence="8">
    <location>
        <position position="123"/>
    </location>
    <ligand>
        <name>Zn(2+)</name>
        <dbReference type="ChEBI" id="CHEBI:29105"/>
        <note>catalytic</note>
    </ligand>
</feature>
<gene>
    <name evidence="8 9" type="primary">ybeY</name>
    <name evidence="9" type="ORF">FNC33_00025</name>
</gene>
<evidence type="ECO:0000256" key="4">
    <source>
        <dbReference type="ARBA" id="ARBA00022723"/>
    </source>
</evidence>
<dbReference type="PROSITE" id="PS01306">
    <property type="entry name" value="UPF0054"/>
    <property type="match status" value="1"/>
</dbReference>
<comment type="subcellular location">
    <subcellularLocation>
        <location evidence="8">Cytoplasm</location>
    </subcellularLocation>
</comment>
<dbReference type="Gene3D" id="3.40.390.30">
    <property type="entry name" value="Metalloproteases ('zincins'), catalytic domain"/>
    <property type="match status" value="1"/>
</dbReference>
<dbReference type="SUPFAM" id="SSF55486">
    <property type="entry name" value="Metalloproteases ('zincins'), catalytic domain"/>
    <property type="match status" value="1"/>
</dbReference>
<dbReference type="PANTHER" id="PTHR46986:SF1">
    <property type="entry name" value="ENDORIBONUCLEASE YBEY, CHLOROPLASTIC"/>
    <property type="match status" value="1"/>
</dbReference>
<keyword evidence="2 8" id="KW-0690">Ribosome biogenesis</keyword>
<sequence length="168" mass="19393">MKRKLKMDNLNINLINDDEHPIPSQDLLLKCLQLVADKHHISHAEVNLNIVSNDEIQQINKQFRNKDKPTNIISFEFEKPQGLPDDIANDFLGDIVIAPAVLENEAKEQNKELNDHWQHIFIHGLLHLLGYDHQDDQEAEVMENLEIQLLAQLGIANPYIEQENQNGR</sequence>
<evidence type="ECO:0000313" key="9">
    <source>
        <dbReference type="EMBL" id="MWZ38944.1"/>
    </source>
</evidence>
<evidence type="ECO:0000256" key="1">
    <source>
        <dbReference type="ARBA" id="ARBA00010875"/>
    </source>
</evidence>
<evidence type="ECO:0000256" key="3">
    <source>
        <dbReference type="ARBA" id="ARBA00022722"/>
    </source>
</evidence>
<reference evidence="9 10" key="1">
    <citation type="submission" date="2019-06" db="EMBL/GenBank/DDBJ databases">
        <title>Phylogeography and genetic diversity of Francisella tularensis subsp. holarctica in France (1947-2018).</title>
        <authorList>
            <person name="Kevin M."/>
            <person name="Madani N."/>
            <person name="Maurin M."/>
        </authorList>
    </citation>
    <scope>NUCLEOTIDE SEQUENCE [LARGE SCALE GENOMIC DNA]</scope>
    <source>
        <strain evidence="9 10">ATCC 15482</strain>
    </source>
</reference>
<organism evidence="9 10">
    <name type="scientific">Francisella tularensis</name>
    <dbReference type="NCBI Taxonomy" id="263"/>
    <lineage>
        <taxon>Bacteria</taxon>
        <taxon>Pseudomonadati</taxon>
        <taxon>Pseudomonadota</taxon>
        <taxon>Gammaproteobacteria</taxon>
        <taxon>Thiotrichales</taxon>
        <taxon>Francisellaceae</taxon>
        <taxon>Francisella</taxon>
    </lineage>
</organism>
<dbReference type="NCBIfam" id="TIGR00043">
    <property type="entry name" value="rRNA maturation RNase YbeY"/>
    <property type="match status" value="1"/>
</dbReference>
<keyword evidence="6 8" id="KW-0378">Hydrolase</keyword>
<dbReference type="Proteomes" id="UP000469081">
    <property type="component" value="Unassembled WGS sequence"/>
</dbReference>
<dbReference type="GO" id="GO:0008270">
    <property type="term" value="F:zinc ion binding"/>
    <property type="evidence" value="ECO:0007669"/>
    <property type="project" value="UniProtKB-UniRule"/>
</dbReference>
<evidence type="ECO:0000256" key="7">
    <source>
        <dbReference type="ARBA" id="ARBA00022833"/>
    </source>
</evidence>
<proteinExistence type="inferred from homology"/>
<dbReference type="AlphaFoldDB" id="A0A6I4RKY7"/>
<dbReference type="Pfam" id="PF02130">
    <property type="entry name" value="YbeY"/>
    <property type="match status" value="1"/>
</dbReference>
<evidence type="ECO:0000256" key="2">
    <source>
        <dbReference type="ARBA" id="ARBA00022517"/>
    </source>
</evidence>
<dbReference type="InterPro" id="IPR023091">
    <property type="entry name" value="MetalPrtase_cat_dom_sf_prd"/>
</dbReference>
<dbReference type="GO" id="GO:0004222">
    <property type="term" value="F:metalloendopeptidase activity"/>
    <property type="evidence" value="ECO:0007669"/>
    <property type="project" value="InterPro"/>
</dbReference>
<comment type="caution">
    <text evidence="9">The sequence shown here is derived from an EMBL/GenBank/DDBJ whole genome shotgun (WGS) entry which is preliminary data.</text>
</comment>
<evidence type="ECO:0000256" key="5">
    <source>
        <dbReference type="ARBA" id="ARBA00022759"/>
    </source>
</evidence>
<dbReference type="EMBL" id="VJEZ01000001">
    <property type="protein sequence ID" value="MWZ38944.1"/>
    <property type="molecule type" value="Genomic_DNA"/>
</dbReference>
<evidence type="ECO:0000256" key="8">
    <source>
        <dbReference type="HAMAP-Rule" id="MF_00009"/>
    </source>
</evidence>
<dbReference type="InterPro" id="IPR002036">
    <property type="entry name" value="YbeY"/>
</dbReference>
<dbReference type="EC" id="3.1.-.-" evidence="8"/>
<dbReference type="InterPro" id="IPR020549">
    <property type="entry name" value="YbeY_CS"/>
</dbReference>